<keyword evidence="2" id="KW-1133">Transmembrane helix</keyword>
<organism evidence="3 4">
    <name type="scientific">Haladaptatus litoreus</name>
    <dbReference type="NCBI Taxonomy" id="553468"/>
    <lineage>
        <taxon>Archaea</taxon>
        <taxon>Methanobacteriati</taxon>
        <taxon>Methanobacteriota</taxon>
        <taxon>Stenosarchaea group</taxon>
        <taxon>Halobacteria</taxon>
        <taxon>Halobacteriales</taxon>
        <taxon>Haladaptataceae</taxon>
        <taxon>Haladaptatus</taxon>
    </lineage>
</organism>
<gene>
    <name evidence="3" type="ORF">SAMN05421858_4949</name>
</gene>
<evidence type="ECO:0000313" key="4">
    <source>
        <dbReference type="Proteomes" id="UP000186914"/>
    </source>
</evidence>
<proteinExistence type="predicted"/>
<reference evidence="4" key="1">
    <citation type="submission" date="2017-01" db="EMBL/GenBank/DDBJ databases">
        <authorList>
            <person name="Varghese N."/>
            <person name="Submissions S."/>
        </authorList>
    </citation>
    <scope>NUCLEOTIDE SEQUENCE [LARGE SCALE GENOMIC DNA]</scope>
    <source>
        <strain evidence="4">CGMCC 1.7737</strain>
    </source>
</reference>
<protein>
    <submittedName>
        <fullName evidence="3">Uncharacterized protein</fullName>
    </submittedName>
</protein>
<feature type="transmembrane region" description="Helical" evidence="2">
    <location>
        <begin position="75"/>
        <end position="98"/>
    </location>
</feature>
<dbReference type="AlphaFoldDB" id="A0A1N7FCK4"/>
<feature type="compositionally biased region" description="Basic and acidic residues" evidence="1">
    <location>
        <begin position="41"/>
        <end position="70"/>
    </location>
</feature>
<name>A0A1N7FCK4_9EURY</name>
<feature type="region of interest" description="Disordered" evidence="1">
    <location>
        <begin position="1"/>
        <end position="70"/>
    </location>
</feature>
<feature type="transmembrane region" description="Helical" evidence="2">
    <location>
        <begin position="136"/>
        <end position="156"/>
    </location>
</feature>
<evidence type="ECO:0000256" key="1">
    <source>
        <dbReference type="SAM" id="MobiDB-lite"/>
    </source>
</evidence>
<accession>A0A1N7FCK4</accession>
<keyword evidence="4" id="KW-1185">Reference proteome</keyword>
<feature type="transmembrane region" description="Helical" evidence="2">
    <location>
        <begin position="110"/>
        <end position="130"/>
    </location>
</feature>
<keyword evidence="2" id="KW-0812">Transmembrane</keyword>
<sequence length="167" mass="17179">MLVTAAALGVAADENTTQGHGHGDDHGKTETTSDNHSSAGDSHHSDGTSSHQSDEGGDGHHADDSGGDHHGDGSAAWLTSIAGLVAIAALPVAPAYWYGKQRDRFSDVDAGPAVAIGLILVRAAVHLYLFVQHEEVVMLLAGLGFVGAVVLFLLGVSRRLLYAVGIP</sequence>
<evidence type="ECO:0000313" key="3">
    <source>
        <dbReference type="EMBL" id="SIR98118.1"/>
    </source>
</evidence>
<feature type="compositionally biased region" description="Basic and acidic residues" evidence="1">
    <location>
        <begin position="21"/>
        <end position="33"/>
    </location>
</feature>
<evidence type="ECO:0000256" key="2">
    <source>
        <dbReference type="SAM" id="Phobius"/>
    </source>
</evidence>
<keyword evidence="2" id="KW-0472">Membrane</keyword>
<dbReference type="Proteomes" id="UP000186914">
    <property type="component" value="Unassembled WGS sequence"/>
</dbReference>
<dbReference type="EMBL" id="FTNO01000008">
    <property type="protein sequence ID" value="SIR98118.1"/>
    <property type="molecule type" value="Genomic_DNA"/>
</dbReference>